<feature type="transmembrane region" description="Helical" evidence="1">
    <location>
        <begin position="35"/>
        <end position="55"/>
    </location>
</feature>
<gene>
    <name evidence="2" type="ORF">A2531_04555</name>
</gene>
<protein>
    <recommendedName>
        <fullName evidence="4">DUF3307 domain-containing protein</fullName>
    </recommendedName>
</protein>
<accession>A0A1F5TN66</accession>
<dbReference type="InterPro" id="IPR021737">
    <property type="entry name" value="Phage_phiKZ_Orf197"/>
</dbReference>
<name>A0A1F5TN66_9BACT</name>
<keyword evidence="1" id="KW-0472">Membrane</keyword>
<organism evidence="2 3">
    <name type="scientific">Candidatus Falkowbacteria bacterium RIFOXYD2_FULL_34_120</name>
    <dbReference type="NCBI Taxonomy" id="1798007"/>
    <lineage>
        <taxon>Bacteria</taxon>
        <taxon>Candidatus Falkowiibacteriota</taxon>
    </lineage>
</organism>
<dbReference type="Pfam" id="PF11750">
    <property type="entry name" value="DUF3307"/>
    <property type="match status" value="1"/>
</dbReference>
<comment type="caution">
    <text evidence="2">The sequence shown here is derived from an EMBL/GenBank/DDBJ whole genome shotgun (WGS) entry which is preliminary data.</text>
</comment>
<dbReference type="Proteomes" id="UP000177579">
    <property type="component" value="Unassembled WGS sequence"/>
</dbReference>
<dbReference type="AlphaFoldDB" id="A0A1F5TN66"/>
<evidence type="ECO:0000313" key="3">
    <source>
        <dbReference type="Proteomes" id="UP000177579"/>
    </source>
</evidence>
<evidence type="ECO:0000256" key="1">
    <source>
        <dbReference type="SAM" id="Phobius"/>
    </source>
</evidence>
<keyword evidence="1" id="KW-0812">Transmembrane</keyword>
<dbReference type="EMBL" id="MFGO01000032">
    <property type="protein sequence ID" value="OGF40274.1"/>
    <property type="molecule type" value="Genomic_DNA"/>
</dbReference>
<sequence>MDAIFFKLFLGHLLGDYGLQPKKMAYLKSDSGWKGFWVCTLHSLIYTLCIALFVWRFDLMFLSLIFLTHWPIDRYSLASKWLDLIKGRTFMEAYGSKDPFREFDVGFTCIVYERVDMMFHFILMYLIILIF</sequence>
<keyword evidence="1" id="KW-1133">Transmembrane helix</keyword>
<evidence type="ECO:0008006" key="4">
    <source>
        <dbReference type="Google" id="ProtNLM"/>
    </source>
</evidence>
<proteinExistence type="predicted"/>
<evidence type="ECO:0000313" key="2">
    <source>
        <dbReference type="EMBL" id="OGF40274.1"/>
    </source>
</evidence>
<reference evidence="2 3" key="1">
    <citation type="journal article" date="2016" name="Nat. Commun.">
        <title>Thousands of microbial genomes shed light on interconnected biogeochemical processes in an aquifer system.</title>
        <authorList>
            <person name="Anantharaman K."/>
            <person name="Brown C.T."/>
            <person name="Hug L.A."/>
            <person name="Sharon I."/>
            <person name="Castelle C.J."/>
            <person name="Probst A.J."/>
            <person name="Thomas B.C."/>
            <person name="Singh A."/>
            <person name="Wilkins M.J."/>
            <person name="Karaoz U."/>
            <person name="Brodie E.L."/>
            <person name="Williams K.H."/>
            <person name="Hubbard S.S."/>
            <person name="Banfield J.F."/>
        </authorList>
    </citation>
    <scope>NUCLEOTIDE SEQUENCE [LARGE SCALE GENOMIC DNA]</scope>
</reference>